<accession>A0A382N5T8</accession>
<name>A0A382N5T8_9ZZZZ</name>
<evidence type="ECO:0000256" key="1">
    <source>
        <dbReference type="ARBA" id="ARBA00023125"/>
    </source>
</evidence>
<gene>
    <name evidence="2" type="ORF">METZ01_LOCUS308984</name>
</gene>
<dbReference type="InterPro" id="IPR036388">
    <property type="entry name" value="WH-like_DNA-bd_sf"/>
</dbReference>
<dbReference type="NCBIfam" id="TIGR00738">
    <property type="entry name" value="rrf2_super"/>
    <property type="match status" value="1"/>
</dbReference>
<dbReference type="GO" id="GO:0003700">
    <property type="term" value="F:DNA-binding transcription factor activity"/>
    <property type="evidence" value="ECO:0007669"/>
    <property type="project" value="TreeGrafter"/>
</dbReference>
<dbReference type="PANTHER" id="PTHR33221:SF5">
    <property type="entry name" value="HTH-TYPE TRANSCRIPTIONAL REGULATOR ISCR"/>
    <property type="match status" value="1"/>
</dbReference>
<sequence>RYAVMAMADLAIHAHGNPVKLGEIAERQNLSLSYLEQLFRYLRKSGVVKSIKGPGGGYLLSRPSSEIRISDIIFSVSEPISATRCAPLSSDGCTNPKTKCLTHGLWEELGNQIHLYLSSVSLEDVCKGNRSNFSSAKKQNQTFDTMSK</sequence>
<dbReference type="EMBL" id="UINC01097980">
    <property type="protein sequence ID" value="SVC56130.1"/>
    <property type="molecule type" value="Genomic_DNA"/>
</dbReference>
<evidence type="ECO:0000313" key="2">
    <source>
        <dbReference type="EMBL" id="SVC56130.1"/>
    </source>
</evidence>
<dbReference type="PROSITE" id="PS51197">
    <property type="entry name" value="HTH_RRF2_2"/>
    <property type="match status" value="1"/>
</dbReference>
<dbReference type="GO" id="GO:0005829">
    <property type="term" value="C:cytosol"/>
    <property type="evidence" value="ECO:0007669"/>
    <property type="project" value="TreeGrafter"/>
</dbReference>
<feature type="non-terminal residue" evidence="2">
    <location>
        <position position="1"/>
    </location>
</feature>
<keyword evidence="1" id="KW-0238">DNA-binding</keyword>
<dbReference type="Pfam" id="PF02082">
    <property type="entry name" value="Rrf2"/>
    <property type="match status" value="1"/>
</dbReference>
<dbReference type="AlphaFoldDB" id="A0A382N5T8"/>
<dbReference type="InterPro" id="IPR000944">
    <property type="entry name" value="Tscrpt_reg_Rrf2"/>
</dbReference>
<dbReference type="InterPro" id="IPR036390">
    <property type="entry name" value="WH_DNA-bd_sf"/>
</dbReference>
<dbReference type="PROSITE" id="PS01332">
    <property type="entry name" value="HTH_RRF2_1"/>
    <property type="match status" value="1"/>
</dbReference>
<evidence type="ECO:0008006" key="3">
    <source>
        <dbReference type="Google" id="ProtNLM"/>
    </source>
</evidence>
<protein>
    <recommendedName>
        <fullName evidence="3">Rrf2 family transcriptional regulator</fullName>
    </recommendedName>
</protein>
<dbReference type="InterPro" id="IPR030489">
    <property type="entry name" value="TR_Rrf2-type_CS"/>
</dbReference>
<dbReference type="SUPFAM" id="SSF46785">
    <property type="entry name" value="Winged helix' DNA-binding domain"/>
    <property type="match status" value="1"/>
</dbReference>
<reference evidence="2" key="1">
    <citation type="submission" date="2018-05" db="EMBL/GenBank/DDBJ databases">
        <authorList>
            <person name="Lanie J.A."/>
            <person name="Ng W.-L."/>
            <person name="Kazmierczak K.M."/>
            <person name="Andrzejewski T.M."/>
            <person name="Davidsen T.M."/>
            <person name="Wayne K.J."/>
            <person name="Tettelin H."/>
            <person name="Glass J.I."/>
            <person name="Rusch D."/>
            <person name="Podicherti R."/>
            <person name="Tsui H.-C.T."/>
            <person name="Winkler M.E."/>
        </authorList>
    </citation>
    <scope>NUCLEOTIDE SEQUENCE</scope>
</reference>
<proteinExistence type="predicted"/>
<dbReference type="GO" id="GO:0003677">
    <property type="term" value="F:DNA binding"/>
    <property type="evidence" value="ECO:0007669"/>
    <property type="project" value="UniProtKB-KW"/>
</dbReference>
<organism evidence="2">
    <name type="scientific">marine metagenome</name>
    <dbReference type="NCBI Taxonomy" id="408172"/>
    <lineage>
        <taxon>unclassified sequences</taxon>
        <taxon>metagenomes</taxon>
        <taxon>ecological metagenomes</taxon>
    </lineage>
</organism>
<dbReference type="Gene3D" id="1.10.10.10">
    <property type="entry name" value="Winged helix-like DNA-binding domain superfamily/Winged helix DNA-binding domain"/>
    <property type="match status" value="1"/>
</dbReference>
<dbReference type="PANTHER" id="PTHR33221">
    <property type="entry name" value="WINGED HELIX-TURN-HELIX TRANSCRIPTIONAL REGULATOR, RRF2 FAMILY"/>
    <property type="match status" value="1"/>
</dbReference>